<evidence type="ECO:0000313" key="2">
    <source>
        <dbReference type="EMBL" id="NHO54973.1"/>
    </source>
</evidence>
<organism evidence="2 3">
    <name type="scientific">Acetobacter estunensis</name>
    <dbReference type="NCBI Taxonomy" id="104097"/>
    <lineage>
        <taxon>Bacteria</taxon>
        <taxon>Pseudomonadati</taxon>
        <taxon>Pseudomonadota</taxon>
        <taxon>Alphaproteobacteria</taxon>
        <taxon>Acetobacterales</taxon>
        <taxon>Acetobacteraceae</taxon>
        <taxon>Acetobacter</taxon>
    </lineage>
</organism>
<dbReference type="EMBL" id="WOTH01000041">
    <property type="protein sequence ID" value="NHO54973.1"/>
    <property type="molecule type" value="Genomic_DNA"/>
</dbReference>
<feature type="chain" id="PRO_5037928245" evidence="1">
    <location>
        <begin position="25"/>
        <end position="223"/>
    </location>
</feature>
<keyword evidence="3" id="KW-1185">Reference proteome</keyword>
<evidence type="ECO:0000313" key="3">
    <source>
        <dbReference type="Proteomes" id="UP000597459"/>
    </source>
</evidence>
<reference evidence="2" key="1">
    <citation type="submission" date="2019-11" db="EMBL/GenBank/DDBJ databases">
        <title>Description of new Acetobacter species.</title>
        <authorList>
            <person name="Cleenwerck I."/>
            <person name="Sombolestani A.S."/>
        </authorList>
    </citation>
    <scope>NUCLEOTIDE SEQUENCE</scope>
    <source>
        <strain evidence="2">LMG 1626</strain>
    </source>
</reference>
<dbReference type="AlphaFoldDB" id="A0A967B8R5"/>
<evidence type="ECO:0000256" key="1">
    <source>
        <dbReference type="SAM" id="SignalP"/>
    </source>
</evidence>
<keyword evidence="1" id="KW-0732">Signal</keyword>
<dbReference type="RefSeq" id="WP_166317985.1">
    <property type="nucleotide sequence ID" value="NZ_WOTH01000041.1"/>
</dbReference>
<proteinExistence type="predicted"/>
<feature type="signal peptide" evidence="1">
    <location>
        <begin position="1"/>
        <end position="24"/>
    </location>
</feature>
<accession>A0A967B8R5</accession>
<comment type="caution">
    <text evidence="2">The sequence shown here is derived from an EMBL/GenBank/DDBJ whole genome shotgun (WGS) entry which is preliminary data.</text>
</comment>
<protein>
    <submittedName>
        <fullName evidence="2">Uncharacterized protein</fullName>
    </submittedName>
</protein>
<gene>
    <name evidence="2" type="ORF">GOB87_13630</name>
</gene>
<name>A0A967B8R5_9PROT</name>
<dbReference type="Proteomes" id="UP000597459">
    <property type="component" value="Unassembled WGS sequence"/>
</dbReference>
<sequence length="223" mass="24057">MKIRSSFRRMAPASSSLFVFLALAGMTPLPIMEEARAQGVITNTETTTATVETIDASNGEVLLRDVDGDLFTIDVPRKAHALPHLQPGDRVRMHVVKTLDAALAAPGSEVPESTVSTARSYVNRHPRGMLVSFRRKRDRVVAVDLPHNRVTVQDPSGTTRDVVVHRQVFLPLLAQLKPNDNVDVTTMEAVSFIVLNREATPSVVVHDGATGSVAPSSPATPAP</sequence>